<sequence>MEDGFAEDTAAMAAAMGFSSFGGGDRPAKKRRFQADNAAIMEDRPRGRPKKSVSQMTQKMARVTQWIMPMRRKVKAALLIPRMGAPEIRTEVDAVDEAGLAHSEVAEVARVLQVLGLGGLTTMTPPSTKTHGSD</sequence>
<keyword evidence="3" id="KW-1185">Reference proteome</keyword>
<evidence type="ECO:0000313" key="2">
    <source>
        <dbReference type="EMBL" id="KAK2070989.1"/>
    </source>
</evidence>
<feature type="region of interest" description="Disordered" evidence="1">
    <location>
        <begin position="17"/>
        <end position="58"/>
    </location>
</feature>
<gene>
    <name evidence="2" type="ORF">P8C59_005446</name>
</gene>
<evidence type="ECO:0000256" key="1">
    <source>
        <dbReference type="SAM" id="MobiDB-lite"/>
    </source>
</evidence>
<protein>
    <submittedName>
        <fullName evidence="2">Uncharacterized protein</fullName>
    </submittedName>
</protein>
<dbReference type="Proteomes" id="UP001217918">
    <property type="component" value="Unassembled WGS sequence"/>
</dbReference>
<comment type="caution">
    <text evidence="2">The sequence shown here is derived from an EMBL/GenBank/DDBJ whole genome shotgun (WGS) entry which is preliminary data.</text>
</comment>
<accession>A0AAD9I5F8</accession>
<dbReference type="EMBL" id="JAQQPM010000004">
    <property type="protein sequence ID" value="KAK2070989.1"/>
    <property type="molecule type" value="Genomic_DNA"/>
</dbReference>
<name>A0AAD9I5F8_9PEZI</name>
<proteinExistence type="predicted"/>
<organism evidence="2 3">
    <name type="scientific">Phyllachora maydis</name>
    <dbReference type="NCBI Taxonomy" id="1825666"/>
    <lineage>
        <taxon>Eukaryota</taxon>
        <taxon>Fungi</taxon>
        <taxon>Dikarya</taxon>
        <taxon>Ascomycota</taxon>
        <taxon>Pezizomycotina</taxon>
        <taxon>Sordariomycetes</taxon>
        <taxon>Sordariomycetidae</taxon>
        <taxon>Phyllachorales</taxon>
        <taxon>Phyllachoraceae</taxon>
        <taxon>Phyllachora</taxon>
    </lineage>
</organism>
<dbReference type="AlphaFoldDB" id="A0AAD9I5F8"/>
<evidence type="ECO:0000313" key="3">
    <source>
        <dbReference type="Proteomes" id="UP001217918"/>
    </source>
</evidence>
<reference evidence="2" key="1">
    <citation type="journal article" date="2023" name="Mol. Plant Microbe Interact.">
        <title>Elucidating the Obligate Nature and Biological Capacity of an Invasive Fungal Corn Pathogen.</title>
        <authorList>
            <person name="MacCready J.S."/>
            <person name="Roggenkamp E.M."/>
            <person name="Gdanetz K."/>
            <person name="Chilvers M.I."/>
        </authorList>
    </citation>
    <scope>NUCLEOTIDE SEQUENCE</scope>
    <source>
        <strain evidence="2">PM02</strain>
    </source>
</reference>